<comment type="subcellular location">
    <subcellularLocation>
        <location evidence="1">Membrane</location>
        <topology evidence="1">Multi-pass membrane protein</topology>
    </subcellularLocation>
</comment>
<feature type="transmembrane region" description="Helical" evidence="6">
    <location>
        <begin position="1761"/>
        <end position="1783"/>
    </location>
</feature>
<dbReference type="GO" id="GO:0005216">
    <property type="term" value="F:monoatomic ion channel activity"/>
    <property type="evidence" value="ECO:0007669"/>
    <property type="project" value="InterPro"/>
</dbReference>
<feature type="compositionally biased region" description="Polar residues" evidence="5">
    <location>
        <begin position="1461"/>
        <end position="1470"/>
    </location>
</feature>
<name>A0A0G4J3Y9_PLABS</name>
<dbReference type="EMBL" id="CDSF01000122">
    <property type="protein sequence ID" value="CEP02207.1"/>
    <property type="molecule type" value="Genomic_DNA"/>
</dbReference>
<dbReference type="PANTHER" id="PTHR46726">
    <property type="entry name" value="TWO PORE CHANNEL 3"/>
    <property type="match status" value="1"/>
</dbReference>
<feature type="transmembrane region" description="Helical" evidence="6">
    <location>
        <begin position="1302"/>
        <end position="1320"/>
    </location>
</feature>
<accession>A0A0G4J3Y9</accession>
<feature type="domain" description="Ion transport" evidence="7">
    <location>
        <begin position="1208"/>
        <end position="1365"/>
    </location>
</feature>
<dbReference type="Proteomes" id="UP000039324">
    <property type="component" value="Unassembled WGS sequence"/>
</dbReference>
<gene>
    <name evidence="8" type="ORF">PBRA_002472</name>
</gene>
<feature type="region of interest" description="Disordered" evidence="5">
    <location>
        <begin position="1424"/>
        <end position="1470"/>
    </location>
</feature>
<keyword evidence="4 6" id="KW-0472">Membrane</keyword>
<evidence type="ECO:0000256" key="3">
    <source>
        <dbReference type="ARBA" id="ARBA00022989"/>
    </source>
</evidence>
<dbReference type="InterPro" id="IPR005821">
    <property type="entry name" value="Ion_trans_dom"/>
</dbReference>
<keyword evidence="2 6" id="KW-0812">Transmembrane</keyword>
<dbReference type="STRING" id="37360.A0A0G4J3Y9"/>
<evidence type="ECO:0000313" key="9">
    <source>
        <dbReference type="Proteomes" id="UP000039324"/>
    </source>
</evidence>
<dbReference type="GO" id="GO:0016020">
    <property type="term" value="C:membrane"/>
    <property type="evidence" value="ECO:0007669"/>
    <property type="project" value="UniProtKB-SubCell"/>
</dbReference>
<dbReference type="PROSITE" id="PS00018">
    <property type="entry name" value="EF_HAND_1"/>
    <property type="match status" value="1"/>
</dbReference>
<feature type="region of interest" description="Disordered" evidence="5">
    <location>
        <begin position="1"/>
        <end position="20"/>
    </location>
</feature>
<proteinExistence type="predicted"/>
<dbReference type="InterPro" id="IPR018247">
    <property type="entry name" value="EF_Hand_1_Ca_BS"/>
</dbReference>
<feature type="transmembrane region" description="Helical" evidence="6">
    <location>
        <begin position="1149"/>
        <end position="1174"/>
    </location>
</feature>
<evidence type="ECO:0000256" key="2">
    <source>
        <dbReference type="ARBA" id="ARBA00022692"/>
    </source>
</evidence>
<protein>
    <recommendedName>
        <fullName evidence="7">Ion transport domain-containing protein</fullName>
    </recommendedName>
</protein>
<dbReference type="Gene3D" id="1.10.287.70">
    <property type="match status" value="2"/>
</dbReference>
<evidence type="ECO:0000313" key="8">
    <source>
        <dbReference type="EMBL" id="CEP02207.1"/>
    </source>
</evidence>
<dbReference type="Pfam" id="PF00520">
    <property type="entry name" value="Ion_trans"/>
    <property type="match status" value="2"/>
</dbReference>
<evidence type="ECO:0000256" key="1">
    <source>
        <dbReference type="ARBA" id="ARBA00004141"/>
    </source>
</evidence>
<evidence type="ECO:0000259" key="7">
    <source>
        <dbReference type="Pfam" id="PF00520"/>
    </source>
</evidence>
<feature type="transmembrane region" description="Helical" evidence="6">
    <location>
        <begin position="680"/>
        <end position="699"/>
    </location>
</feature>
<feature type="transmembrane region" description="Helical" evidence="6">
    <location>
        <begin position="1332"/>
        <end position="1356"/>
    </location>
</feature>
<sequence>MLPERAGNGTSVPVAIGPSSVQADSDDVELDSFGLGVAAFALKSIQRRPLQSQQTAKLGGRSPPVSATTLTAQHSLTDIRKVVCALNFLDEMGIWDFLATFAPPSERATEVASAPSHNEASPHRRHCRTASALSAAGKLISSSTPTPMGAGSPVPANSNMLFKALYQARLYERAQRRRIRNADFSCLDLKSVFTQQWMSSEKEACNAQFRMFFDKFQTSVRNSSNANLLATVCQGTTPNRDEQQKYQRMCTFLFRRPDAMMRSYGADVCLLLSQTANTIMLMRDLEVQPNSAVGEGFLNKIDNLLAVMLYRRPSLMTGNHHRRKSQKLNAYAGITLPHIIPHPGTRQPLPTPTSISITATIYVLTVVVVLVALAGIGGLSFSCSDAFFKSLQGTSQVSTNAMQRVAREAVAGAIIDQQIAAQTTSALLAGYGDALAASMLTSQASTFPNAARTMAFEDGRYLFAGDSDWSTGQVAARMDGTALLMGCLLNATSSGPTRAIWSPSIIAVIPNGRSEASEYGISVASPWKSVQNYSNASRMTGCVRVDVPLSLVSSSLLAASDNRRTGDVMLIQRSTGVVLAATQPQWTSAALQGSLIYNSDTMKLGEYTHAPVVFSRTAMGDLVYVAHDRSSISQVAPDWYIYGLFAAGVLFCAVFATSVYRVVSQRNAPRWVRSNRYRRWALVGLVCATILVWLTWTGYTSSSDGRQIDLVMFTIAQGVAGTVQTILRKQKQAASLIRSASFSLSSTVNVDHLLNNVVMPAWGSWAISSVYFRLPDRSVRGMTADGSTLVSETGTCVEKLSGSAVVDVFCNTVLDPFNNAVLMDGRPGLTYRSQLPSSSNATDVTIETDIGIIQSGLTQLASMTSADASVFILERNTAYDDVRYGLVAASNSSEVLSDATQSSDPRVRSLATLLVANPRSLPANGNGEIARDQTQPMTWCSTLQAARNGNDWLAVAMVPRMTLVGDVDDAHTRTLSGVVIIVTLLFSLNWIIGKAYSWLTDALNVERKQSRSQVNLLQSIRQAKLNKPGKFTQLDAFKTAIEPIIQDARSSSWLRDESASRHRLNQPIDSTEFRYHAWSRACRHIQDSNNGLNVLHICLLENHRSGMPLRIYRLIQNSIVKQVLAIVIVFHLALTFAKPVSSDAMLTQGVALSVQIIEGVCLLSEFLFILARLLTKYTWVRAWRSTADPVIRESALKEALPTRLQLGDVILVLIYSIILIDWIVMVSSNRSIEYFFPLRPLLYLFVNSQCQEGLKLFARTLMDALKVFVLYLYVIVAVSCLFLVLFRLVINIDVLSSSFDNIVRSLTACFIFLTGTNNFSEVFYPATAVDPLYAVLFLFVFLVGNHFVWGLTIGTLTSSFEQQKLRHHSYKSVYSRSGILAAFILLDFDEDNQLAVSDVRHFLQFARTGLSVEQADGVIDEIRQPTTGSTPVRKSTLTTDPMTGSRNGVSRGSVTVRPASAPTSAGRTSTVVNVSVPHPEPADIRQSDVSARQSAVLTPSFGATKHDIVMHRGGSLTPGGLLGPSGISPPFRRSVVVNKRDAANASPAIQRLPPVVGSTVNHPARMSLATELGLPRSSMSVIPEAVAQTVPDVPPNLLAMARGRRSRPSVGGSVVGKVGKSSGTGLLDPSPHVEPGLDYFSLDEFVRCVEKAFLLDVKQSSPVSQQYGWLLALRVLFFDTQAYHDVVKAFTILLISIVSLYGVVEQPAMVDMLCIAMLLFSVIEVSLKIWAYTAAVYWNYSSYNTGPDVDEIQFSHRIEAAVIAISLVGTFICQCMSGFTFTYGQHQDIFRLYLVLPTVRIFTSTKFARHMLFVFVRVIPEFRELVIILLLVIYVYAVIGVLILQGQFDLLPADVRPAIDFDNMFRSALSLLQMLVKDNWHTLMYASIIAKGWNAAWFFISYMIIVNNLFTDLMLSVIIGKFSMVLYHASATQSDVKTAIFQQRRLSLVTSS</sequence>
<feature type="transmembrane region" description="Helical" evidence="6">
    <location>
        <begin position="1206"/>
        <end position="1225"/>
    </location>
</feature>
<feature type="transmembrane region" description="Helical" evidence="6">
    <location>
        <begin position="1825"/>
        <end position="1844"/>
    </location>
</feature>
<dbReference type="PANTHER" id="PTHR46726:SF1">
    <property type="entry name" value="TWO-PORE CALCIUM CHANNEL 3"/>
    <property type="match status" value="1"/>
</dbReference>
<feature type="transmembrane region" description="Helical" evidence="6">
    <location>
        <begin position="639"/>
        <end position="660"/>
    </location>
</feature>
<feature type="transmembrane region" description="Helical" evidence="6">
    <location>
        <begin position="1686"/>
        <end position="1704"/>
    </location>
</feature>
<feature type="compositionally biased region" description="Polar residues" evidence="5">
    <location>
        <begin position="1424"/>
        <end position="1453"/>
    </location>
</feature>
<feature type="transmembrane region" description="Helical" evidence="6">
    <location>
        <begin position="1119"/>
        <end position="1137"/>
    </location>
</feature>
<feature type="domain" description="Ion transport" evidence="7">
    <location>
        <begin position="1691"/>
        <end position="1923"/>
    </location>
</feature>
<keyword evidence="9" id="KW-1185">Reference proteome</keyword>
<evidence type="ECO:0000256" key="5">
    <source>
        <dbReference type="SAM" id="MobiDB-lite"/>
    </source>
</evidence>
<reference evidence="8 9" key="1">
    <citation type="submission" date="2015-02" db="EMBL/GenBank/DDBJ databases">
        <authorList>
            <person name="Chooi Y.-H."/>
        </authorList>
    </citation>
    <scope>NUCLEOTIDE SEQUENCE [LARGE SCALE GENOMIC DNA]</scope>
    <source>
        <strain evidence="8">E3</strain>
    </source>
</reference>
<evidence type="ECO:0000256" key="6">
    <source>
        <dbReference type="SAM" id="Phobius"/>
    </source>
</evidence>
<evidence type="ECO:0000256" key="4">
    <source>
        <dbReference type="ARBA" id="ARBA00023136"/>
    </source>
</evidence>
<feature type="transmembrane region" description="Helical" evidence="6">
    <location>
        <begin position="1716"/>
        <end position="1740"/>
    </location>
</feature>
<feature type="transmembrane region" description="Helical" evidence="6">
    <location>
        <begin position="1895"/>
        <end position="1919"/>
    </location>
</feature>
<keyword evidence="3 6" id="KW-1133">Transmembrane helix</keyword>
<feature type="transmembrane region" description="Helical" evidence="6">
    <location>
        <begin position="1268"/>
        <end position="1290"/>
    </location>
</feature>
<organism evidence="8 9">
    <name type="scientific">Plasmodiophora brassicae</name>
    <name type="common">Clubroot disease agent</name>
    <dbReference type="NCBI Taxonomy" id="37360"/>
    <lineage>
        <taxon>Eukaryota</taxon>
        <taxon>Sar</taxon>
        <taxon>Rhizaria</taxon>
        <taxon>Endomyxa</taxon>
        <taxon>Phytomyxea</taxon>
        <taxon>Plasmodiophorida</taxon>
        <taxon>Plasmodiophoridae</taxon>
        <taxon>Plasmodiophora</taxon>
    </lineage>
</organism>
<feature type="transmembrane region" description="Helical" evidence="6">
    <location>
        <begin position="974"/>
        <end position="992"/>
    </location>
</feature>